<sequence>MTQVKEEAAAIARLLGDDRKRPIGWVYLWNTSELSILWIDRCRLAKFIEPPLNQDTLAKAKAVTPDAVTDLLETLSTTGQEVQRSGSPANKPSAQ</sequence>
<keyword evidence="3" id="KW-1185">Reference proteome</keyword>
<feature type="region of interest" description="Disordered" evidence="1">
    <location>
        <begin position="75"/>
        <end position="95"/>
    </location>
</feature>
<geneLocation type="plasmid" evidence="2 3">
    <name>unnamed3</name>
</geneLocation>
<dbReference type="EMBL" id="CP106739">
    <property type="protein sequence ID" value="UXX85275.1"/>
    <property type="molecule type" value="Genomic_DNA"/>
</dbReference>
<accession>A0ABY6DIB3</accession>
<dbReference type="RefSeq" id="WP_263049245.1">
    <property type="nucleotide sequence ID" value="NZ_CP106739.1"/>
</dbReference>
<evidence type="ECO:0000256" key="1">
    <source>
        <dbReference type="SAM" id="MobiDB-lite"/>
    </source>
</evidence>
<proteinExistence type="predicted"/>
<keyword evidence="2" id="KW-0614">Plasmid</keyword>
<reference evidence="2" key="1">
    <citation type="submission" date="2022-10" db="EMBL/GenBank/DDBJ databases">
        <title>Roseovarius pelagicus sp. nov., isolated from Arctic seawater.</title>
        <authorList>
            <person name="Hong Y.W."/>
            <person name="Hwang C.Y."/>
        </authorList>
    </citation>
    <scope>NUCLEOTIDE SEQUENCE</scope>
    <source>
        <strain evidence="2">HL-MP18</strain>
        <plasmid evidence="2">unnamed3</plasmid>
    </source>
</reference>
<name>A0ABY6DIB3_9RHOB</name>
<evidence type="ECO:0000313" key="3">
    <source>
        <dbReference type="Proteomes" id="UP001064087"/>
    </source>
</evidence>
<evidence type="ECO:0000313" key="2">
    <source>
        <dbReference type="EMBL" id="UXX85275.1"/>
    </source>
</evidence>
<gene>
    <name evidence="2" type="ORF">N7U68_20765</name>
</gene>
<organism evidence="2 3">
    <name type="scientific">Roseovarius pelagicus</name>
    <dbReference type="NCBI Taxonomy" id="2980108"/>
    <lineage>
        <taxon>Bacteria</taxon>
        <taxon>Pseudomonadati</taxon>
        <taxon>Pseudomonadota</taxon>
        <taxon>Alphaproteobacteria</taxon>
        <taxon>Rhodobacterales</taxon>
        <taxon>Roseobacteraceae</taxon>
        <taxon>Roseovarius</taxon>
    </lineage>
</organism>
<protein>
    <submittedName>
        <fullName evidence="2">Uncharacterized protein</fullName>
    </submittedName>
</protein>
<dbReference type="Proteomes" id="UP001064087">
    <property type="component" value="Plasmid unnamed3"/>
</dbReference>